<dbReference type="EMBL" id="VWRR01000005">
    <property type="protein sequence ID" value="KAF6003799.1"/>
    <property type="molecule type" value="Genomic_DNA"/>
</dbReference>
<evidence type="ECO:0000256" key="1">
    <source>
        <dbReference type="SAM" id="MobiDB-lite"/>
    </source>
</evidence>
<comment type="caution">
    <text evidence="3">The sequence shown here is derived from an EMBL/GenBank/DDBJ whole genome shotgun (WGS) entry which is preliminary data.</text>
</comment>
<dbReference type="Proteomes" id="UP000530660">
    <property type="component" value="Unassembled WGS sequence"/>
</dbReference>
<organism evidence="3 4">
    <name type="scientific">Cyanidiococcus yangmingshanensis</name>
    <dbReference type="NCBI Taxonomy" id="2690220"/>
    <lineage>
        <taxon>Eukaryota</taxon>
        <taxon>Rhodophyta</taxon>
        <taxon>Bangiophyceae</taxon>
        <taxon>Cyanidiales</taxon>
        <taxon>Cyanidiaceae</taxon>
        <taxon>Cyanidiococcus</taxon>
    </lineage>
</organism>
<feature type="compositionally biased region" description="Basic and acidic residues" evidence="1">
    <location>
        <begin position="628"/>
        <end position="639"/>
    </location>
</feature>
<feature type="compositionally biased region" description="Low complexity" evidence="1">
    <location>
        <begin position="614"/>
        <end position="626"/>
    </location>
</feature>
<keyword evidence="2" id="KW-0812">Transmembrane</keyword>
<protein>
    <submittedName>
        <fullName evidence="3">Uncharacterized protein</fullName>
    </submittedName>
</protein>
<keyword evidence="2" id="KW-0472">Membrane</keyword>
<dbReference type="AlphaFoldDB" id="A0A7J7IM66"/>
<dbReference type="OrthoDB" id="10583790at2759"/>
<keyword evidence="4" id="KW-1185">Reference proteome</keyword>
<feature type="region of interest" description="Disordered" evidence="1">
    <location>
        <begin position="613"/>
        <end position="643"/>
    </location>
</feature>
<feature type="transmembrane region" description="Helical" evidence="2">
    <location>
        <begin position="215"/>
        <end position="236"/>
    </location>
</feature>
<sequence length="729" mass="82763">MHDLAWVCPCLAWGSRESQEAPLAVSAPSRLQTNRFKSQEFSCGRALVWVVRQRTTRRVNVENEGESAFRTRNLVSASFWSEFGYSVEKRSVSDWRAHRHPDVKRCQRLVQSAGLRPNLPVSAPLEFNRPRVETDGALTRGTLYGKSSDTQEVVAVGLDERAVAPEQTQSIRVIRVETALVPRPEDALVPYTSPLILVPSPQTNRWDTHLHRSCIWRSPVLLLFLIAGSVLAVATVHRARRERDLHDRLLRWSRKLVGVIMQMAQSAYLVIARAACQVVTRTAQTLRKRFGSGAVTGVWLRRRRRRRVTVNTSSPIESETKRSSMASAELVTPNSTALVLRILQNFGALARLQTLYGMARARALAIQGRDLFAQNLANVSAYLEVQLSRLGDERRAETDAVTIGVETLWSRWQQFWNGWTRWRDDTGQANELESWDAVEANFRRKLDEICERNMRELERKLEGDNEAEVEAVLRKYASLSWLFEPPTEEASLAYERATPEQRYAVIEKMVEELGAARAALAPFLEQGLDPESSEAESWIQAAERSGITGLRSRLVDGRLRRELAQLFTGGYDWDGEIYTAETEGSMRWKAALERLKKREDVAVRLQQRIQSMRPSTDLPLSSTSSSKRPGDDTLTKDTDAPPLRNSLADELKLVREELSVMSDEELLTWIRRNAREVVRSGLAEKVLGRLALATIAGYILVNLVIKNDVVQQLEQIRPYAERIVRFFIL</sequence>
<evidence type="ECO:0000256" key="2">
    <source>
        <dbReference type="SAM" id="Phobius"/>
    </source>
</evidence>
<name>A0A7J7IM66_9RHOD</name>
<evidence type="ECO:0000313" key="4">
    <source>
        <dbReference type="Proteomes" id="UP000530660"/>
    </source>
</evidence>
<proteinExistence type="predicted"/>
<reference evidence="3 4" key="1">
    <citation type="journal article" date="2020" name="J. Phycol.">
        <title>Comparative genome analysis reveals Cyanidiococcus gen. nov., a new extremophilic red algal genus sister to Cyanidioschyzon (Cyanidioschyzonaceae, Rhodophyta).</title>
        <authorList>
            <person name="Liu S.-L."/>
            <person name="Chiang Y.-R."/>
            <person name="Yoon H.S."/>
            <person name="Fu H.-Y."/>
        </authorList>
    </citation>
    <scope>NUCLEOTIDE SEQUENCE [LARGE SCALE GENOMIC DNA]</scope>
    <source>
        <strain evidence="3 4">THAL066</strain>
    </source>
</reference>
<accession>A0A7J7IM66</accession>
<gene>
    <name evidence="3" type="ORF">F1559_001636</name>
</gene>
<evidence type="ECO:0000313" key="3">
    <source>
        <dbReference type="EMBL" id="KAF6003799.1"/>
    </source>
</evidence>
<keyword evidence="2" id="KW-1133">Transmembrane helix</keyword>